<organism evidence="12">
    <name type="scientific">Paenibacillus sp. BIHB 4019</name>
    <dbReference type="NCBI Taxonomy" id="1870819"/>
    <lineage>
        <taxon>Bacteria</taxon>
        <taxon>Bacillati</taxon>
        <taxon>Bacillota</taxon>
        <taxon>Bacilli</taxon>
        <taxon>Bacillales</taxon>
        <taxon>Paenibacillaceae</taxon>
        <taxon>Paenibacillus</taxon>
    </lineage>
</organism>
<dbReference type="UniPathway" id="UPA00038">
    <property type="reaction ID" value="UER00491"/>
</dbReference>
<dbReference type="SMART" id="SM00984">
    <property type="entry name" value="UDPG_MGDP_dh_C"/>
    <property type="match status" value="1"/>
</dbReference>
<dbReference type="Gene3D" id="3.40.50.720">
    <property type="entry name" value="NAD(P)-binding Rossmann-like Domain"/>
    <property type="match status" value="2"/>
</dbReference>
<evidence type="ECO:0000256" key="4">
    <source>
        <dbReference type="ARBA" id="ARBA00023002"/>
    </source>
</evidence>
<proteinExistence type="inferred from homology"/>
<dbReference type="GO" id="GO:0006065">
    <property type="term" value="P:UDP-glucuronate biosynthetic process"/>
    <property type="evidence" value="ECO:0007669"/>
    <property type="project" value="UniProtKB-UniPathway"/>
</dbReference>
<evidence type="ECO:0000313" key="12">
    <source>
        <dbReference type="EMBL" id="ANY66368.1"/>
    </source>
</evidence>
<dbReference type="GO" id="GO:0000271">
    <property type="term" value="P:polysaccharide biosynthetic process"/>
    <property type="evidence" value="ECO:0007669"/>
    <property type="project" value="InterPro"/>
</dbReference>
<dbReference type="InterPro" id="IPR014026">
    <property type="entry name" value="UDP-Glc/GDP-Man_DH_dimer"/>
</dbReference>
<feature type="binding site" evidence="10">
    <location>
        <position position="121"/>
    </location>
    <ligand>
        <name>NAD(+)</name>
        <dbReference type="ChEBI" id="CHEBI:57540"/>
    </ligand>
</feature>
<comment type="pathway">
    <text evidence="1">Nucleotide-sugar biosynthesis; UDP-alpha-D-glucuronate biosynthesis; UDP-alpha-D-glucuronate from UDP-alpha-D-glucose: step 1/1.</text>
</comment>
<dbReference type="SUPFAM" id="SSF48179">
    <property type="entry name" value="6-phosphogluconate dehydrogenase C-terminal domain-like"/>
    <property type="match status" value="1"/>
</dbReference>
<dbReference type="EC" id="1.1.1.22" evidence="3 7"/>
<feature type="binding site" evidence="10">
    <location>
        <position position="86"/>
    </location>
    <ligand>
        <name>NAD(+)</name>
        <dbReference type="ChEBI" id="CHEBI:57540"/>
    </ligand>
</feature>
<evidence type="ECO:0000259" key="11">
    <source>
        <dbReference type="SMART" id="SM00984"/>
    </source>
</evidence>
<comment type="catalytic activity">
    <reaction evidence="6 7">
        <text>UDP-alpha-D-glucose + 2 NAD(+) + H2O = UDP-alpha-D-glucuronate + 2 NADH + 3 H(+)</text>
        <dbReference type="Rhea" id="RHEA:23596"/>
        <dbReference type="ChEBI" id="CHEBI:15377"/>
        <dbReference type="ChEBI" id="CHEBI:15378"/>
        <dbReference type="ChEBI" id="CHEBI:57540"/>
        <dbReference type="ChEBI" id="CHEBI:57945"/>
        <dbReference type="ChEBI" id="CHEBI:58052"/>
        <dbReference type="ChEBI" id="CHEBI:58885"/>
        <dbReference type="EC" id="1.1.1.22"/>
    </reaction>
</comment>
<dbReference type="PIRSF" id="PIRSF500134">
    <property type="entry name" value="UDPglc_DH_bac"/>
    <property type="match status" value="1"/>
</dbReference>
<dbReference type="InterPro" id="IPR008927">
    <property type="entry name" value="6-PGluconate_DH-like_C_sf"/>
</dbReference>
<keyword evidence="4 7" id="KW-0560">Oxidoreductase</keyword>
<dbReference type="Gene3D" id="1.20.5.100">
    <property type="entry name" value="Cytochrome c1, transmembrane anchor, C-terminal"/>
    <property type="match status" value="1"/>
</dbReference>
<feature type="active site" description="Nucleophile" evidence="8">
    <location>
        <position position="261"/>
    </location>
</feature>
<feature type="binding site" evidence="10">
    <location>
        <position position="35"/>
    </location>
    <ligand>
        <name>NAD(+)</name>
        <dbReference type="ChEBI" id="CHEBI:57540"/>
    </ligand>
</feature>
<feature type="binding site" evidence="9">
    <location>
        <begin position="153"/>
        <end position="156"/>
    </location>
    <ligand>
        <name>substrate</name>
    </ligand>
</feature>
<feature type="binding site" evidence="10">
    <location>
        <position position="328"/>
    </location>
    <ligand>
        <name>NAD(+)</name>
        <dbReference type="ChEBI" id="CHEBI:57540"/>
    </ligand>
</feature>
<dbReference type="InterPro" id="IPR017476">
    <property type="entry name" value="UDP-Glc/GDP-Man"/>
</dbReference>
<feature type="binding site" evidence="10">
    <location>
        <position position="264"/>
    </location>
    <ligand>
        <name>NAD(+)</name>
        <dbReference type="ChEBI" id="CHEBI:57540"/>
    </ligand>
</feature>
<dbReference type="PANTHER" id="PTHR43750">
    <property type="entry name" value="UDP-GLUCOSE 6-DEHYDROGENASE TUAD"/>
    <property type="match status" value="1"/>
</dbReference>
<comment type="similarity">
    <text evidence="2 7">Belongs to the UDP-glucose/GDP-mannose dehydrogenase family.</text>
</comment>
<feature type="binding site" evidence="9">
    <location>
        <position position="258"/>
    </location>
    <ligand>
        <name>substrate</name>
    </ligand>
</feature>
<evidence type="ECO:0000256" key="6">
    <source>
        <dbReference type="ARBA" id="ARBA00047473"/>
    </source>
</evidence>
<dbReference type="PIRSF" id="PIRSF000124">
    <property type="entry name" value="UDPglc_GDPman_dh"/>
    <property type="match status" value="1"/>
</dbReference>
<dbReference type="SUPFAM" id="SSF52413">
    <property type="entry name" value="UDP-glucose/GDP-mannose dehydrogenase C-terminal domain"/>
    <property type="match status" value="1"/>
</dbReference>
<feature type="binding site" evidence="9">
    <location>
        <begin position="250"/>
        <end position="254"/>
    </location>
    <ligand>
        <name>substrate</name>
    </ligand>
</feature>
<dbReference type="NCBIfam" id="TIGR03026">
    <property type="entry name" value="NDP-sugDHase"/>
    <property type="match status" value="1"/>
</dbReference>
<accession>A0A1B2DF76</accession>
<dbReference type="Pfam" id="PF00984">
    <property type="entry name" value="UDPG_MGDP_dh"/>
    <property type="match status" value="1"/>
</dbReference>
<feature type="binding site" evidence="10">
    <location>
        <position position="156"/>
    </location>
    <ligand>
        <name>NAD(+)</name>
        <dbReference type="ChEBI" id="CHEBI:57540"/>
    </ligand>
</feature>
<evidence type="ECO:0000256" key="3">
    <source>
        <dbReference type="ARBA" id="ARBA00012954"/>
    </source>
</evidence>
<protein>
    <recommendedName>
        <fullName evidence="3 7">UDP-glucose 6-dehydrogenase</fullName>
        <ecNumber evidence="3 7">1.1.1.22</ecNumber>
    </recommendedName>
</protein>
<evidence type="ECO:0000256" key="1">
    <source>
        <dbReference type="ARBA" id="ARBA00004701"/>
    </source>
</evidence>
<dbReference type="InterPro" id="IPR014027">
    <property type="entry name" value="UDP-Glc/GDP-Man_DH_C"/>
</dbReference>
<feature type="binding site" evidence="10">
    <location>
        <position position="30"/>
    </location>
    <ligand>
        <name>NAD(+)</name>
        <dbReference type="ChEBI" id="CHEBI:57540"/>
    </ligand>
</feature>
<dbReference type="NCBIfam" id="NF047673">
    <property type="entry name" value="TeichurnBiosyTuaD"/>
    <property type="match status" value="1"/>
</dbReference>
<dbReference type="InterPro" id="IPR028357">
    <property type="entry name" value="UDPglc_DH_bac"/>
</dbReference>
<dbReference type="PANTHER" id="PTHR43750:SF3">
    <property type="entry name" value="UDP-GLUCOSE 6-DEHYDROGENASE TUAD"/>
    <property type="match status" value="1"/>
</dbReference>
<evidence type="ECO:0000256" key="5">
    <source>
        <dbReference type="ARBA" id="ARBA00023027"/>
    </source>
</evidence>
<reference evidence="12" key="1">
    <citation type="submission" date="2016-08" db="EMBL/GenBank/DDBJ databases">
        <title>Complete Genome Seqeunce of Paenibacillus sp. BIHB 4019 from tea rhizoplane.</title>
        <authorList>
            <person name="Thakur R."/>
            <person name="Swarnkar M.K."/>
            <person name="Gulati A."/>
        </authorList>
    </citation>
    <scope>NUCLEOTIDE SEQUENCE [LARGE SCALE GENOMIC DNA]</scope>
    <source>
        <strain evidence="12">BIHB4019</strain>
    </source>
</reference>
<evidence type="ECO:0000256" key="10">
    <source>
        <dbReference type="PIRSR" id="PIRSR500134-3"/>
    </source>
</evidence>
<dbReference type="InterPro" id="IPR036291">
    <property type="entry name" value="NAD(P)-bd_dom_sf"/>
</dbReference>
<dbReference type="GO" id="GO:0003979">
    <property type="term" value="F:UDP-glucose 6-dehydrogenase activity"/>
    <property type="evidence" value="ECO:0007669"/>
    <property type="project" value="UniProtKB-EC"/>
</dbReference>
<dbReference type="InterPro" id="IPR001732">
    <property type="entry name" value="UDP-Glc/GDP-Man_DH_N"/>
</dbReference>
<name>A0A1B2DF76_9BACL</name>
<feature type="binding site" evidence="9">
    <location>
        <position position="321"/>
    </location>
    <ligand>
        <name>substrate</name>
    </ligand>
</feature>
<dbReference type="Pfam" id="PF03720">
    <property type="entry name" value="UDPG_MGDP_dh_C"/>
    <property type="match status" value="1"/>
</dbReference>
<keyword evidence="5 7" id="KW-0520">NAD</keyword>
<dbReference type="RefSeq" id="WP_099517711.1">
    <property type="nucleotide sequence ID" value="NZ_CP016808.1"/>
</dbReference>
<dbReference type="AlphaFoldDB" id="A0A1B2DF76"/>
<feature type="domain" description="UDP-glucose/GDP-mannose dehydrogenase C-terminal" evidence="11">
    <location>
        <begin position="314"/>
        <end position="416"/>
    </location>
</feature>
<dbReference type="EMBL" id="CP016808">
    <property type="protein sequence ID" value="ANY66368.1"/>
    <property type="molecule type" value="Genomic_DNA"/>
</dbReference>
<evidence type="ECO:0000256" key="7">
    <source>
        <dbReference type="PIRNR" id="PIRNR000124"/>
    </source>
</evidence>
<dbReference type="Pfam" id="PF03721">
    <property type="entry name" value="UDPG_MGDP_dh_N"/>
    <property type="match status" value="1"/>
</dbReference>
<evidence type="ECO:0000256" key="9">
    <source>
        <dbReference type="PIRSR" id="PIRSR500134-2"/>
    </source>
</evidence>
<sequence>MKVTIIGTGYVGLVNGACFAEKGHHVICADINQNKIDQLNDGQIPIYEPGLAELVHANRQAGRLAFSSDVEAAIQASDIIYIAVGTPMSPTGEADLTYVDGVAETIGKSLNGYKVVVNKSTVPVGTGKRVESIIRGHLGGREAAFDVVSNPEFLREGTAIKDCMNMERAVIGAESKQAMQLIRELHEPFNTTIVETNIETAEMIKYASNAFLAMKISFINDISNICERVGANVVDLSYGLGLDSRIGNKFLDAGIGFGGSCFPKDTEALISISKNVGYEFKLIESVITTNKNQPIHFVQKIDTIVGSVAGKKIAVLGLAFKPETDDMRSAPSIPIIRELISRGAEVHAYDPVAVEQAKLVIGTDVVYSDDLLQTVDGCDACVILTEWPQVVKMDLDEVKKRLKQPILIDGRNIFDLAEMEKRQFVYASIGRPDINAYASQIG</sequence>
<dbReference type="SUPFAM" id="SSF51735">
    <property type="entry name" value="NAD(P)-binding Rossmann-fold domains"/>
    <property type="match status" value="1"/>
</dbReference>
<dbReference type="InterPro" id="IPR036220">
    <property type="entry name" value="UDP-Glc/GDP-Man_DH_C_sf"/>
</dbReference>
<gene>
    <name evidence="12" type="ORF">BBD42_07780</name>
</gene>
<dbReference type="GO" id="GO:0051287">
    <property type="term" value="F:NAD binding"/>
    <property type="evidence" value="ECO:0007669"/>
    <property type="project" value="InterPro"/>
</dbReference>
<feature type="binding site" evidence="9">
    <location>
        <position position="205"/>
    </location>
    <ligand>
        <name>substrate</name>
    </ligand>
</feature>
<evidence type="ECO:0000256" key="8">
    <source>
        <dbReference type="PIRSR" id="PIRSR500134-1"/>
    </source>
</evidence>
<evidence type="ECO:0000256" key="2">
    <source>
        <dbReference type="ARBA" id="ARBA00006601"/>
    </source>
</evidence>